<proteinExistence type="predicted"/>
<name>A0A9D4A6H3_9ROSI</name>
<keyword evidence="1" id="KW-0812">Transmembrane</keyword>
<feature type="transmembrane region" description="Helical" evidence="1">
    <location>
        <begin position="95"/>
        <end position="115"/>
    </location>
</feature>
<protein>
    <submittedName>
        <fullName evidence="2">Uncharacterized protein</fullName>
    </submittedName>
</protein>
<dbReference type="Proteomes" id="UP000828251">
    <property type="component" value="Unassembled WGS sequence"/>
</dbReference>
<comment type="caution">
    <text evidence="2">The sequence shown here is derived from an EMBL/GenBank/DDBJ whole genome shotgun (WGS) entry which is preliminary data.</text>
</comment>
<keyword evidence="1" id="KW-0472">Membrane</keyword>
<keyword evidence="1" id="KW-1133">Transmembrane helix</keyword>
<reference evidence="2 3" key="1">
    <citation type="journal article" date="2021" name="Plant Biotechnol. J.">
        <title>Multi-omics assisted identification of the key and species-specific regulatory components of drought-tolerant mechanisms in Gossypium stocksii.</title>
        <authorList>
            <person name="Yu D."/>
            <person name="Ke L."/>
            <person name="Zhang D."/>
            <person name="Wu Y."/>
            <person name="Sun Y."/>
            <person name="Mei J."/>
            <person name="Sun J."/>
            <person name="Sun Y."/>
        </authorList>
    </citation>
    <scope>NUCLEOTIDE SEQUENCE [LARGE SCALE GENOMIC DNA]</scope>
    <source>
        <strain evidence="3">cv. E1</strain>
        <tissue evidence="2">Leaf</tissue>
    </source>
</reference>
<keyword evidence="3" id="KW-1185">Reference proteome</keyword>
<evidence type="ECO:0000313" key="2">
    <source>
        <dbReference type="EMBL" id="KAH1090983.1"/>
    </source>
</evidence>
<dbReference type="EMBL" id="JAIQCV010000006">
    <property type="protein sequence ID" value="KAH1090983.1"/>
    <property type="molecule type" value="Genomic_DNA"/>
</dbReference>
<organism evidence="2 3">
    <name type="scientific">Gossypium stocksii</name>
    <dbReference type="NCBI Taxonomy" id="47602"/>
    <lineage>
        <taxon>Eukaryota</taxon>
        <taxon>Viridiplantae</taxon>
        <taxon>Streptophyta</taxon>
        <taxon>Embryophyta</taxon>
        <taxon>Tracheophyta</taxon>
        <taxon>Spermatophyta</taxon>
        <taxon>Magnoliopsida</taxon>
        <taxon>eudicotyledons</taxon>
        <taxon>Gunneridae</taxon>
        <taxon>Pentapetalae</taxon>
        <taxon>rosids</taxon>
        <taxon>malvids</taxon>
        <taxon>Malvales</taxon>
        <taxon>Malvaceae</taxon>
        <taxon>Malvoideae</taxon>
        <taxon>Gossypium</taxon>
    </lineage>
</organism>
<dbReference type="OrthoDB" id="1008272at2759"/>
<accession>A0A9D4A6H3</accession>
<sequence length="125" mass="15142">MVFFFFFYVYKIMEFEMGESGAVCLHFFVAAAVTRHANAVVAVVRIIYHPIQVQEARSLFSRGNPSNKFSFLHTNSFNLFVVYFNSQFLFWILNFFYFFCTLFYLLVFIEFYFVIKYFQIWYTND</sequence>
<gene>
    <name evidence="2" type="ORF">J1N35_018240</name>
</gene>
<evidence type="ECO:0000313" key="3">
    <source>
        <dbReference type="Proteomes" id="UP000828251"/>
    </source>
</evidence>
<dbReference type="AlphaFoldDB" id="A0A9D4A6H3"/>
<evidence type="ECO:0000256" key="1">
    <source>
        <dbReference type="SAM" id="Phobius"/>
    </source>
</evidence>